<accession>A0A8X6MYI7</accession>
<feature type="non-terminal residue" evidence="3">
    <location>
        <position position="1"/>
    </location>
</feature>
<feature type="domain" description="Pyruvate phosphate dikinase AMP/ATP-binding" evidence="2">
    <location>
        <begin position="346"/>
        <end position="659"/>
    </location>
</feature>
<evidence type="ECO:0000256" key="1">
    <source>
        <dbReference type="ARBA" id="ARBA00007837"/>
    </source>
</evidence>
<dbReference type="InterPro" id="IPR002192">
    <property type="entry name" value="PPDK_AMP/ATP-bd"/>
</dbReference>
<reference evidence="3" key="1">
    <citation type="submission" date="2020-08" db="EMBL/GenBank/DDBJ databases">
        <title>Multicomponent nature underlies the extraordinary mechanical properties of spider dragline silk.</title>
        <authorList>
            <person name="Kono N."/>
            <person name="Nakamura H."/>
            <person name="Mori M."/>
            <person name="Yoshida Y."/>
            <person name="Ohtoshi R."/>
            <person name="Malay A.D."/>
            <person name="Moran D.A.P."/>
            <person name="Tomita M."/>
            <person name="Numata K."/>
            <person name="Arakawa K."/>
        </authorList>
    </citation>
    <scope>NUCLEOTIDE SEQUENCE</scope>
</reference>
<dbReference type="InterPro" id="IPR013815">
    <property type="entry name" value="ATP_grasp_subdomain_1"/>
</dbReference>
<name>A0A8X6MYI7_NEPPI</name>
<dbReference type="PANTHER" id="PTHR43615:SF1">
    <property type="entry name" value="PPDK_N DOMAIN-CONTAINING PROTEIN"/>
    <property type="match status" value="1"/>
</dbReference>
<dbReference type="Gene3D" id="3.30.1490.20">
    <property type="entry name" value="ATP-grasp fold, A domain"/>
    <property type="match status" value="1"/>
</dbReference>
<evidence type="ECO:0000313" key="4">
    <source>
        <dbReference type="Proteomes" id="UP000887013"/>
    </source>
</evidence>
<dbReference type="GO" id="GO:0016301">
    <property type="term" value="F:kinase activity"/>
    <property type="evidence" value="ECO:0007669"/>
    <property type="project" value="InterPro"/>
</dbReference>
<gene>
    <name evidence="3" type="primary">ppsA</name>
    <name evidence="3" type="ORF">NPIL_56851</name>
</gene>
<evidence type="ECO:0000259" key="2">
    <source>
        <dbReference type="Pfam" id="PF01326"/>
    </source>
</evidence>
<protein>
    <submittedName>
        <fullName evidence="3">Probable phosphoenolpyruvate synthase</fullName>
    </submittedName>
</protein>
<dbReference type="Pfam" id="PF01326">
    <property type="entry name" value="PPDK_N"/>
    <property type="match status" value="1"/>
</dbReference>
<dbReference type="AlphaFoldDB" id="A0A8X6MYI7"/>
<comment type="similarity">
    <text evidence="1">Belongs to the PEP-utilizing enzyme family.</text>
</comment>
<dbReference type="Proteomes" id="UP000887013">
    <property type="component" value="Unassembled WGS sequence"/>
</dbReference>
<sequence>SNDEVTFYGVNSKSECLLVRISRGCNQMADAWIQLKLATGQTYSLMETMDVQQPSEHKCKTFSCGKLQMHYLSPMRRWRIFYCGMLKQVVEDIEKSVFVKFAFLWTASSDVYDCSLHTNPKGFADSMAKSKWKLLFVPPIKRFTDALNFYAQTGVLRGTVSVNDEPEYEMYLFGEKMRNLGESESIVGCKFTTMLGNTPTNGFTFHLSNISARNDFNNLPIGFVIESDGIMATLKDLDVTIKKHATGRTENIFAANFLAGERYELKGKILDTIRLYSSQGWSGSLKLSFIAFEVKNLKGYGLFITGNDYKKPKRTLGFSPCTWFPAIEPPFTVKFTDKISYFREISGGKGASLGKLTQLSKDNEFIVPKGIVVTTSAYDQFLNQNILNAVEYLENVTYGNESGDLKEACNKVSRIVENSLLPSRICNSIAEDLLDIFGEDVNELKFAVRSSTEHSAVMSMAGQMESFLGIQGLHKIFIAVMKCWASQFSHKAVEYKRRNGQVLNSSMAVVIQEMVACEVSGVLFTLHPLTSNPSIITINANYGLGETVMSGAVEPDTVMLRRKENDALELDSVFVGMKDKKMIMLDSGGTTTVELDEDSEDQSCLSEEAALHLGEIAIKIEKHYKYPCDIEWGILEENIYIFQSRHITTAAEVTDYEIKHEFDAPLHCENRYFSVANVGDVMPGAVSTLGLELILKYFNRALQRIIAGQGMVANLFSNKYFSSGMISFYSHLMIAPAELITLNEIETISPKAFMICVFGRILEDSELFENAKTKHKTGSKQTLKRILEHYWHLFTFDFGYEKIRRKIFNHSLNFVRQDTARETFEAVLKTCSDFDDAGLYHTRCTNASSEWKIRLFSILYKAKGSIGADVYHDFSKLVRSPSGFESLSVLKEIQEVANEIVAVIGDKTFSSMSAEEAGKWLLESTLPAGRKFRQFLQKHGHRCIKTDLRSVTWTLDPEPLIRLLQDPAASTKIKAVKEDDSISHIISQLRVPLNFISKCLLRFLVVPQYRRGVKGREAGNALSMKSFDCWRMAYLCLGRQMVSEGRLPDADLIFFLTLDEIKDLLNTRSPKIILRAIHRRKLFPILDRYKFPKIMKGLPKPINEDSETLTNLLPI</sequence>
<dbReference type="Gene3D" id="3.30.470.20">
    <property type="entry name" value="ATP-grasp fold, B domain"/>
    <property type="match status" value="1"/>
</dbReference>
<proteinExistence type="inferred from homology"/>
<dbReference type="EMBL" id="BMAW01003541">
    <property type="protein sequence ID" value="GFS84151.1"/>
    <property type="molecule type" value="Genomic_DNA"/>
</dbReference>
<dbReference type="PANTHER" id="PTHR43615">
    <property type="entry name" value="PHOSPHOENOLPYRUVATE SYNTHASE-RELATED"/>
    <property type="match status" value="1"/>
</dbReference>
<keyword evidence="4" id="KW-1185">Reference proteome</keyword>
<evidence type="ECO:0000313" key="3">
    <source>
        <dbReference type="EMBL" id="GFS84151.1"/>
    </source>
</evidence>
<dbReference type="InterPro" id="IPR051549">
    <property type="entry name" value="PEP_Utilizing_Enz"/>
</dbReference>
<dbReference type="GO" id="GO:0005524">
    <property type="term" value="F:ATP binding"/>
    <property type="evidence" value="ECO:0007669"/>
    <property type="project" value="InterPro"/>
</dbReference>
<comment type="caution">
    <text evidence="3">The sequence shown here is derived from an EMBL/GenBank/DDBJ whole genome shotgun (WGS) entry which is preliminary data.</text>
</comment>
<dbReference type="OrthoDB" id="6435135at2759"/>
<dbReference type="SUPFAM" id="SSF56059">
    <property type="entry name" value="Glutathione synthetase ATP-binding domain-like"/>
    <property type="match status" value="1"/>
</dbReference>
<organism evidence="3 4">
    <name type="scientific">Nephila pilipes</name>
    <name type="common">Giant wood spider</name>
    <name type="synonym">Nephila maculata</name>
    <dbReference type="NCBI Taxonomy" id="299642"/>
    <lineage>
        <taxon>Eukaryota</taxon>
        <taxon>Metazoa</taxon>
        <taxon>Ecdysozoa</taxon>
        <taxon>Arthropoda</taxon>
        <taxon>Chelicerata</taxon>
        <taxon>Arachnida</taxon>
        <taxon>Araneae</taxon>
        <taxon>Araneomorphae</taxon>
        <taxon>Entelegynae</taxon>
        <taxon>Araneoidea</taxon>
        <taxon>Nephilidae</taxon>
        <taxon>Nephila</taxon>
    </lineage>
</organism>